<gene>
    <name evidence="2" type="ORF">GRAN_3904</name>
</gene>
<sequence>MQAVVSLYGLTGFENIELSKNEHLLLDSLIRQKGETAAVREASPAHLATRSSPPFLQIMGDKDEYFGLSTVRVLDQKLRDAGVSSTVIVIPGGAHGTYNWYRLPNVPDWERQMTEWLNAKLSHSGPVGEGIQTREPTPHIPSSR</sequence>
<keyword evidence="3" id="KW-1185">Reference proteome</keyword>
<protein>
    <submittedName>
        <fullName evidence="2">Uncharacterized protein</fullName>
    </submittedName>
</protein>
<dbReference type="Gene3D" id="3.40.50.1820">
    <property type="entry name" value="alpha/beta hydrolase"/>
    <property type="match status" value="1"/>
</dbReference>
<dbReference type="AlphaFoldDB" id="A0A4Q0SXS5"/>
<comment type="caution">
    <text evidence="2">The sequence shown here is derived from an EMBL/GenBank/DDBJ whole genome shotgun (WGS) entry which is preliminary data.</text>
</comment>
<feature type="region of interest" description="Disordered" evidence="1">
    <location>
        <begin position="122"/>
        <end position="144"/>
    </location>
</feature>
<reference evidence="3" key="2">
    <citation type="submission" date="2019-02" db="EMBL/GenBank/DDBJ databases">
        <title>Granulicella sibirica sp. nov., a psychrotolerant acidobacterium isolated from an organic soil layer in forested tundra, West Siberia.</title>
        <authorList>
            <person name="Oshkin I.Y."/>
            <person name="Kulichevskaya I.S."/>
            <person name="Rijpstra W.I.C."/>
            <person name="Sinninghe Damste J.S."/>
            <person name="Rakitin A.L."/>
            <person name="Ravin N.V."/>
            <person name="Dedysh S.N."/>
        </authorList>
    </citation>
    <scope>NUCLEOTIDE SEQUENCE [LARGE SCALE GENOMIC DNA]</scope>
    <source>
        <strain evidence="3">AF10</strain>
    </source>
</reference>
<evidence type="ECO:0000313" key="3">
    <source>
        <dbReference type="Proteomes" id="UP000289437"/>
    </source>
</evidence>
<reference evidence="2 3" key="1">
    <citation type="submission" date="2018-11" db="EMBL/GenBank/DDBJ databases">
        <authorList>
            <person name="Mardanov A.V."/>
            <person name="Ravin N.V."/>
            <person name="Dedysh S.N."/>
        </authorList>
    </citation>
    <scope>NUCLEOTIDE SEQUENCE [LARGE SCALE GENOMIC DNA]</scope>
    <source>
        <strain evidence="2 3">AF10</strain>
    </source>
</reference>
<dbReference type="EMBL" id="RDSM01000003">
    <property type="protein sequence ID" value="RXH54800.1"/>
    <property type="molecule type" value="Genomic_DNA"/>
</dbReference>
<evidence type="ECO:0000313" key="2">
    <source>
        <dbReference type="EMBL" id="RXH54800.1"/>
    </source>
</evidence>
<proteinExistence type="predicted"/>
<evidence type="ECO:0000256" key="1">
    <source>
        <dbReference type="SAM" id="MobiDB-lite"/>
    </source>
</evidence>
<dbReference type="InterPro" id="IPR029058">
    <property type="entry name" value="AB_hydrolase_fold"/>
</dbReference>
<name>A0A4Q0SXS5_9BACT</name>
<accession>A0A4Q0SXS5</accession>
<dbReference type="Proteomes" id="UP000289437">
    <property type="component" value="Unassembled WGS sequence"/>
</dbReference>
<organism evidence="2 3">
    <name type="scientific">Granulicella sibirica</name>
    <dbReference type="NCBI Taxonomy" id="2479048"/>
    <lineage>
        <taxon>Bacteria</taxon>
        <taxon>Pseudomonadati</taxon>
        <taxon>Acidobacteriota</taxon>
        <taxon>Terriglobia</taxon>
        <taxon>Terriglobales</taxon>
        <taxon>Acidobacteriaceae</taxon>
        <taxon>Granulicella</taxon>
    </lineage>
</organism>
<dbReference type="SUPFAM" id="SSF53474">
    <property type="entry name" value="alpha/beta-Hydrolases"/>
    <property type="match status" value="1"/>
</dbReference>